<dbReference type="OrthoDB" id="1821976at2"/>
<accession>A0A285D7Y1</accession>
<dbReference type="RefSeq" id="WP_097160845.1">
    <property type="nucleotide sequence ID" value="NZ_JBEPMQ010000026.1"/>
</dbReference>
<reference evidence="2 3" key="1">
    <citation type="submission" date="2017-08" db="EMBL/GenBank/DDBJ databases">
        <authorList>
            <person name="de Groot N.N."/>
        </authorList>
    </citation>
    <scope>NUCLEOTIDE SEQUENCE [LARGE SCALE GENOMIC DNA]</scope>
    <source>
        <strain evidence="2 3">JC228</strain>
    </source>
</reference>
<evidence type="ECO:0000256" key="1">
    <source>
        <dbReference type="SAM" id="MobiDB-lite"/>
    </source>
</evidence>
<gene>
    <name evidence="2" type="ORF">SAMN05877753_1225</name>
</gene>
<proteinExistence type="predicted"/>
<dbReference type="EMBL" id="OAOP01000022">
    <property type="protein sequence ID" value="SNX75912.1"/>
    <property type="molecule type" value="Genomic_DNA"/>
</dbReference>
<evidence type="ECO:0000313" key="3">
    <source>
        <dbReference type="Proteomes" id="UP000219546"/>
    </source>
</evidence>
<organism evidence="2 3">
    <name type="scientific">Bacillus oleivorans</name>
    <dbReference type="NCBI Taxonomy" id="1448271"/>
    <lineage>
        <taxon>Bacteria</taxon>
        <taxon>Bacillati</taxon>
        <taxon>Bacillota</taxon>
        <taxon>Bacilli</taxon>
        <taxon>Bacillales</taxon>
        <taxon>Bacillaceae</taxon>
        <taxon>Bacillus</taxon>
    </lineage>
</organism>
<evidence type="ECO:0008006" key="4">
    <source>
        <dbReference type="Google" id="ProtNLM"/>
    </source>
</evidence>
<name>A0A285D7Y1_9BACI</name>
<dbReference type="AlphaFoldDB" id="A0A285D7Y1"/>
<keyword evidence="3" id="KW-1185">Reference proteome</keyword>
<protein>
    <recommendedName>
        <fullName evidence="4">Replication protein</fullName>
    </recommendedName>
</protein>
<dbReference type="Proteomes" id="UP000219546">
    <property type="component" value="Unassembled WGS sequence"/>
</dbReference>
<sequence length="235" mass="27265">MQGWIKLHRKVFDSELWNDVTTFRLFAYLLLKATHKDGHRINGLELKRGQWVRSYRKLAQDLAYKEGRGLKEYSIKTISKCVNKLVKSGTISIQETEQGTLFTILNYSIYQDETEFEEETGNATGNEEGTNGKRSGNKNKNVKNGKNVKNNKKHIYAEFVSMLPEEYQKLVEQFGEEGAKDRIENLNLYKGSKGVKYKDDYLTILNWERKNKKGGNHNRKDSTAEELAKQYDFGF</sequence>
<evidence type="ECO:0000313" key="2">
    <source>
        <dbReference type="EMBL" id="SNX75912.1"/>
    </source>
</evidence>
<feature type="region of interest" description="Disordered" evidence="1">
    <location>
        <begin position="116"/>
        <end position="147"/>
    </location>
</feature>